<comment type="function">
    <text evidence="3 12">Involved in coproporphyrin-dependent heme b biosynthesis. Catalyzes the oxidation of coproporphyrinogen III to coproporphyrin III.</text>
</comment>
<comment type="pathway">
    <text evidence="4 12">Porphyrin-containing compound metabolism; protoheme biosynthesis.</text>
</comment>
<gene>
    <name evidence="14" type="primary">hemG</name>
    <name evidence="14" type="ORF">CWN80_08300</name>
</gene>
<sequence length="471" mass="48032">MGHRVVVVGGGLAGLATAHHLLQGHPGLEITVLDGGDRFGGKVRQHDVGGVRVDVGAESVVASSVAARDLFTDLGLAEQVVHPEPVPAAIWSRGRRWPVPGRTFMGVPGPGSDLTGLLDEGEAARAAQPAPFVLDEGDLTVADAVGRVWGRAVVDRVVEPLLGGVYAGRVERLSLRSTMPALWAALAAGGPADRAVAGLLPPPTTAPRPRVMGLVGGIGTLVEALRHALAGAGARLLDSTMVRRLERTPTGWRVIAGATNAEVAHEADVVVLATPATPTSRLLAGHASTAATALAGIDYASMAVMTVALPADQTPDLPGSGFLVPAVDGRPIKASTFSASKWAWVREASTDVVLLRASAGRAGEVASLQRDDDDLVRGALAEISSAVGAPLPAPVDQHVQRWGGGLPQYDLGHTGRVAAVRSAVAQLPGLEVTGAAYDGVGIGAVLTGAATTATTILDALPPSSTTEMEPR</sequence>
<dbReference type="AlphaFoldDB" id="A0A444B5R8"/>
<dbReference type="InterPro" id="IPR002937">
    <property type="entry name" value="Amino_oxidase"/>
</dbReference>
<accession>A0A444B5R8</accession>
<comment type="caution">
    <text evidence="14">The sequence shown here is derived from an EMBL/GenBank/DDBJ whole genome shotgun (WGS) entry which is preliminary data.</text>
</comment>
<dbReference type="RefSeq" id="WP_128277118.1">
    <property type="nucleotide sequence ID" value="NZ_PIPF01000007.1"/>
</dbReference>
<evidence type="ECO:0000313" key="14">
    <source>
        <dbReference type="EMBL" id="RWU83733.1"/>
    </source>
</evidence>
<comment type="subcellular location">
    <subcellularLocation>
        <location evidence="12">Cytoplasm</location>
    </subcellularLocation>
</comment>
<dbReference type="GO" id="GO:0006783">
    <property type="term" value="P:heme biosynthetic process"/>
    <property type="evidence" value="ECO:0007669"/>
    <property type="project" value="UniProtKB-UniRule"/>
</dbReference>
<evidence type="ECO:0000256" key="8">
    <source>
        <dbReference type="ARBA" id="ARBA00022630"/>
    </source>
</evidence>
<proteinExistence type="inferred from homology"/>
<organism evidence="14 15">
    <name type="scientific">Janibacter hoylei PVAS-1</name>
    <dbReference type="NCBI Taxonomy" id="1210046"/>
    <lineage>
        <taxon>Bacteria</taxon>
        <taxon>Bacillati</taxon>
        <taxon>Actinomycetota</taxon>
        <taxon>Actinomycetes</taxon>
        <taxon>Micrococcales</taxon>
        <taxon>Intrasporangiaceae</taxon>
        <taxon>Janibacter</taxon>
    </lineage>
</organism>
<dbReference type="InterPro" id="IPR036188">
    <property type="entry name" value="FAD/NAD-bd_sf"/>
</dbReference>
<dbReference type="NCBIfam" id="TIGR00562">
    <property type="entry name" value="proto_IX_ox"/>
    <property type="match status" value="1"/>
</dbReference>
<keyword evidence="12" id="KW-0963">Cytoplasm</keyword>
<dbReference type="UniPathway" id="UPA00252"/>
<keyword evidence="9 12" id="KW-0274">FAD</keyword>
<dbReference type="GO" id="GO:0005737">
    <property type="term" value="C:cytoplasm"/>
    <property type="evidence" value="ECO:0007669"/>
    <property type="project" value="UniProtKB-SubCell"/>
</dbReference>
<reference evidence="14 15" key="1">
    <citation type="journal article" date="2009" name="Int. J. Syst. Evol. Microbiol.">
        <title>Janibacter hoylei sp. nov., Bacillus isronensis sp. nov. and Bacillus aryabhattai sp. nov., isolated from cryotubes used for collecting air from the upper atmosphere.</title>
        <authorList>
            <person name="Shivaji S."/>
            <person name="Chaturvedi P."/>
            <person name="Begum Z."/>
            <person name="Pindi P.K."/>
            <person name="Manorama R."/>
            <person name="Padmanaban D.A."/>
            <person name="Shouche Y.S."/>
            <person name="Pawar S."/>
            <person name="Vaishampayan P."/>
            <person name="Dutt C.B."/>
            <person name="Datta G.N."/>
            <person name="Manchanda R.K."/>
            <person name="Rao U.R."/>
            <person name="Bhargava P.M."/>
            <person name="Narlikar J.V."/>
        </authorList>
    </citation>
    <scope>NUCLEOTIDE SEQUENCE [LARGE SCALE GENOMIC DNA]</scope>
    <source>
        <strain evidence="14 15">PVAS-1</strain>
    </source>
</reference>
<dbReference type="EC" id="1.3.3.15" evidence="6 12"/>
<evidence type="ECO:0000256" key="2">
    <source>
        <dbReference type="ARBA" id="ARBA00001974"/>
    </source>
</evidence>
<evidence type="ECO:0000256" key="6">
    <source>
        <dbReference type="ARBA" id="ARBA00012402"/>
    </source>
</evidence>
<keyword evidence="8 12" id="KW-0285">Flavoprotein</keyword>
<comment type="cofactor">
    <cofactor evidence="2 12">
        <name>FAD</name>
        <dbReference type="ChEBI" id="CHEBI:57692"/>
    </cofactor>
</comment>
<keyword evidence="10 12" id="KW-0560">Oxidoreductase</keyword>
<evidence type="ECO:0000256" key="11">
    <source>
        <dbReference type="ARBA" id="ARBA00023133"/>
    </source>
</evidence>
<comment type="catalytic activity">
    <reaction evidence="1">
        <text>coproporphyrinogen III + 3 O2 = coproporphyrin III + 3 H2O2</text>
        <dbReference type="Rhea" id="RHEA:43436"/>
        <dbReference type="ChEBI" id="CHEBI:15379"/>
        <dbReference type="ChEBI" id="CHEBI:16240"/>
        <dbReference type="ChEBI" id="CHEBI:57309"/>
        <dbReference type="ChEBI" id="CHEBI:131725"/>
        <dbReference type="EC" id="1.3.3.15"/>
    </reaction>
    <physiologicalReaction direction="left-to-right" evidence="1">
        <dbReference type="Rhea" id="RHEA:43437"/>
    </physiologicalReaction>
</comment>
<evidence type="ECO:0000259" key="13">
    <source>
        <dbReference type="Pfam" id="PF01593"/>
    </source>
</evidence>
<name>A0A444B5R8_9MICO</name>
<evidence type="ECO:0000256" key="7">
    <source>
        <dbReference type="ARBA" id="ARBA00019046"/>
    </source>
</evidence>
<evidence type="ECO:0000256" key="5">
    <source>
        <dbReference type="ARBA" id="ARBA00008310"/>
    </source>
</evidence>
<evidence type="ECO:0000256" key="3">
    <source>
        <dbReference type="ARBA" id="ARBA00002185"/>
    </source>
</evidence>
<dbReference type="GO" id="GO:0004729">
    <property type="term" value="F:oxygen-dependent protoporphyrinogen oxidase activity"/>
    <property type="evidence" value="ECO:0007669"/>
    <property type="project" value="UniProtKB-UniRule"/>
</dbReference>
<dbReference type="PANTHER" id="PTHR42923">
    <property type="entry name" value="PROTOPORPHYRINOGEN OXIDASE"/>
    <property type="match status" value="1"/>
</dbReference>
<evidence type="ECO:0000313" key="15">
    <source>
        <dbReference type="Proteomes" id="UP000288711"/>
    </source>
</evidence>
<dbReference type="PANTHER" id="PTHR42923:SF3">
    <property type="entry name" value="PROTOPORPHYRINOGEN OXIDASE"/>
    <property type="match status" value="1"/>
</dbReference>
<dbReference type="InterPro" id="IPR050464">
    <property type="entry name" value="Zeta_carotene_desat/Oxidored"/>
</dbReference>
<keyword evidence="11 12" id="KW-0350">Heme biosynthesis</keyword>
<dbReference type="Gene3D" id="3.90.660.20">
    <property type="entry name" value="Protoporphyrinogen oxidase, mitochondrial, domain 2"/>
    <property type="match status" value="1"/>
</dbReference>
<dbReference type="Pfam" id="PF01593">
    <property type="entry name" value="Amino_oxidase"/>
    <property type="match status" value="1"/>
</dbReference>
<dbReference type="Gene3D" id="3.50.50.60">
    <property type="entry name" value="FAD/NAD(P)-binding domain"/>
    <property type="match status" value="1"/>
</dbReference>
<evidence type="ECO:0000256" key="1">
    <source>
        <dbReference type="ARBA" id="ARBA00001755"/>
    </source>
</evidence>
<dbReference type="Gene3D" id="1.10.3110.10">
    <property type="entry name" value="protoporphyrinogen ix oxidase, domain 3"/>
    <property type="match status" value="1"/>
</dbReference>
<evidence type="ECO:0000256" key="12">
    <source>
        <dbReference type="RuleBase" id="RU364052"/>
    </source>
</evidence>
<dbReference type="SUPFAM" id="SSF51905">
    <property type="entry name" value="FAD/NAD(P)-binding domain"/>
    <property type="match status" value="1"/>
</dbReference>
<evidence type="ECO:0000256" key="4">
    <source>
        <dbReference type="ARBA" id="ARBA00004744"/>
    </source>
</evidence>
<dbReference type="EMBL" id="PIPF01000007">
    <property type="protein sequence ID" value="RWU83733.1"/>
    <property type="molecule type" value="Genomic_DNA"/>
</dbReference>
<dbReference type="SUPFAM" id="SSF54373">
    <property type="entry name" value="FAD-linked reductases, C-terminal domain"/>
    <property type="match status" value="1"/>
</dbReference>
<dbReference type="InterPro" id="IPR004572">
    <property type="entry name" value="Protoporphyrinogen_oxidase"/>
</dbReference>
<feature type="domain" description="Amine oxidase" evidence="13">
    <location>
        <begin position="12"/>
        <end position="450"/>
    </location>
</feature>
<comment type="similarity">
    <text evidence="5 12">Belongs to the protoporphyrinogen/coproporphyrinogen oxidase family. Coproporphyrinogen III oxidase subfamily.</text>
</comment>
<dbReference type="Proteomes" id="UP000288711">
    <property type="component" value="Unassembled WGS sequence"/>
</dbReference>
<keyword evidence="15" id="KW-1185">Reference proteome</keyword>
<evidence type="ECO:0000256" key="10">
    <source>
        <dbReference type="ARBA" id="ARBA00023002"/>
    </source>
</evidence>
<protein>
    <recommendedName>
        <fullName evidence="7 12">Coproporphyrinogen III oxidase</fullName>
        <ecNumber evidence="6 12">1.3.3.15</ecNumber>
    </recommendedName>
</protein>
<evidence type="ECO:0000256" key="9">
    <source>
        <dbReference type="ARBA" id="ARBA00022827"/>
    </source>
</evidence>